<evidence type="ECO:0000256" key="6">
    <source>
        <dbReference type="ARBA" id="ARBA00023277"/>
    </source>
</evidence>
<evidence type="ECO:0000256" key="5">
    <source>
        <dbReference type="ARBA" id="ARBA00023239"/>
    </source>
</evidence>
<dbReference type="GO" id="GO:0033982">
    <property type="term" value="F:3-dehydro-L-gulonate-6-phosphate decarboxylase activity"/>
    <property type="evidence" value="ECO:0007669"/>
    <property type="project" value="TreeGrafter"/>
</dbReference>
<evidence type="ECO:0000256" key="4">
    <source>
        <dbReference type="ARBA" id="ARBA00012890"/>
    </source>
</evidence>
<dbReference type="InterPro" id="IPR001754">
    <property type="entry name" value="OMPdeCOase_dom"/>
</dbReference>
<dbReference type="Proteomes" id="UP000466864">
    <property type="component" value="Unassembled WGS sequence"/>
</dbReference>
<evidence type="ECO:0000256" key="3">
    <source>
        <dbReference type="ARBA" id="ARBA00006350"/>
    </source>
</evidence>
<proteinExistence type="inferred from homology"/>
<dbReference type="InterPro" id="IPR011060">
    <property type="entry name" value="RibuloseP-bd_barrel"/>
</dbReference>
<keyword evidence="6" id="KW-0119">Carbohydrate metabolism</keyword>
<comment type="catalytic activity">
    <reaction evidence="1">
        <text>D-ribulose 5-phosphate + formaldehyde = D-arabino-hex-3-ulose 6-phosphate</text>
        <dbReference type="Rhea" id="RHEA:25201"/>
        <dbReference type="ChEBI" id="CHEBI:16842"/>
        <dbReference type="ChEBI" id="CHEBI:58121"/>
        <dbReference type="ChEBI" id="CHEBI:58542"/>
        <dbReference type="EC" id="4.1.2.43"/>
    </reaction>
</comment>
<keyword evidence="9" id="KW-1185">Reference proteome</keyword>
<dbReference type="InterPro" id="IPR041710">
    <property type="entry name" value="HPS/KGPDC"/>
</dbReference>
<comment type="pathway">
    <text evidence="2">One-carbon metabolism; formaldehyde assimilation via RuMP pathway; D-fructose 6-phosphate from D-ribulose 5-phosphate and formaldehyde: step 1/2.</text>
</comment>
<keyword evidence="5 8" id="KW-0456">Lyase</keyword>
<organism evidence="8 9">
    <name type="scientific">Bilifractor porci</name>
    <dbReference type="NCBI Taxonomy" id="2606636"/>
    <lineage>
        <taxon>Bacteria</taxon>
        <taxon>Bacillati</taxon>
        <taxon>Bacillota</taxon>
        <taxon>Clostridia</taxon>
        <taxon>Lachnospirales</taxon>
        <taxon>Lachnospiraceae</taxon>
        <taxon>Bilifractor</taxon>
    </lineage>
</organism>
<dbReference type="SMART" id="SM00934">
    <property type="entry name" value="OMPdecase"/>
    <property type="match status" value="1"/>
</dbReference>
<name>A0A7X2TMZ2_9FIRM</name>
<feature type="domain" description="Orotidine 5'-phosphate decarboxylase" evidence="7">
    <location>
        <begin position="2"/>
        <end position="203"/>
    </location>
</feature>
<dbReference type="AlphaFoldDB" id="A0A7X2TMZ2"/>
<dbReference type="EMBL" id="VUMV01000003">
    <property type="protein sequence ID" value="MST81744.1"/>
    <property type="molecule type" value="Genomic_DNA"/>
</dbReference>
<dbReference type="Pfam" id="PF00215">
    <property type="entry name" value="OMPdecase"/>
    <property type="match status" value="1"/>
</dbReference>
<evidence type="ECO:0000313" key="8">
    <source>
        <dbReference type="EMBL" id="MST81744.1"/>
    </source>
</evidence>
<dbReference type="CDD" id="cd04726">
    <property type="entry name" value="KGPDC_HPS"/>
    <property type="match status" value="1"/>
</dbReference>
<comment type="similarity">
    <text evidence="3">Belongs to the HPS/KGPDC family. HPS subfamily.</text>
</comment>
<evidence type="ECO:0000256" key="2">
    <source>
        <dbReference type="ARBA" id="ARBA00005014"/>
    </source>
</evidence>
<sequence length="212" mass="23252">MKLQFALDVFNLEDALSLTRQVRDYIDIIEIGTPFIMESGMNAVRRFRETFPEKEILADTKIMDAGELEAGSAFRAGADYVTVLGVTDLATIKACVAASNRYGKKICADMICVADLPRKISELEELGVQGIAVHTGVDQQKMGRTPLDDLRIMKKYAKHAEISVAGGIKYHTVPVYAELKPDVLIVGGAIGEAENPAAEAKRIYEKIQSFNV</sequence>
<comment type="caution">
    <text evidence="8">The sequence shown here is derived from an EMBL/GenBank/DDBJ whole genome shotgun (WGS) entry which is preliminary data.</text>
</comment>
<dbReference type="GO" id="GO:0004590">
    <property type="term" value="F:orotidine-5'-phosphate decarboxylase activity"/>
    <property type="evidence" value="ECO:0007669"/>
    <property type="project" value="InterPro"/>
</dbReference>
<dbReference type="UniPathway" id="UPA00294">
    <property type="reaction ID" value="UER00434"/>
</dbReference>
<dbReference type="EC" id="4.1.2.43" evidence="4"/>
<evidence type="ECO:0000313" key="9">
    <source>
        <dbReference type="Proteomes" id="UP000466864"/>
    </source>
</evidence>
<dbReference type="SUPFAM" id="SSF51366">
    <property type="entry name" value="Ribulose-phoshate binding barrel"/>
    <property type="match status" value="1"/>
</dbReference>
<protein>
    <recommendedName>
        <fullName evidence="4">3-hexulose-6-phosphate synthase</fullName>
        <ecNumber evidence="4">4.1.2.43</ecNumber>
    </recommendedName>
</protein>
<accession>A0A7X2TMZ2</accession>
<dbReference type="Gene3D" id="3.20.20.70">
    <property type="entry name" value="Aldolase class I"/>
    <property type="match status" value="1"/>
</dbReference>
<gene>
    <name evidence="8" type="primary">hxlA</name>
    <name evidence="8" type="ORF">FYJ60_05385</name>
</gene>
<dbReference type="PANTHER" id="PTHR35039">
    <property type="entry name" value="3-KETO-L-GULONATE-6-PHOSPHATE DECARBOXYLASE SGBH-RELATED"/>
    <property type="match status" value="1"/>
</dbReference>
<dbReference type="PANTHER" id="PTHR35039:SF3">
    <property type="entry name" value="3-KETO-L-GULONATE-6-PHOSPHATE DECARBOXYLASE SGBH-RELATED"/>
    <property type="match status" value="1"/>
</dbReference>
<dbReference type="FunFam" id="3.20.20.70:FF:000022">
    <property type="entry name" value="3-keto-L-gulonate-6-phosphate decarboxylase UlaD"/>
    <property type="match status" value="1"/>
</dbReference>
<evidence type="ECO:0000256" key="1">
    <source>
        <dbReference type="ARBA" id="ARBA00000718"/>
    </source>
</evidence>
<dbReference type="GO" id="GO:0043801">
    <property type="term" value="F:hexulose-6-phosphate synthase activity"/>
    <property type="evidence" value="ECO:0007669"/>
    <property type="project" value="UniProtKB-EC"/>
</dbReference>
<dbReference type="GO" id="GO:0019854">
    <property type="term" value="P:L-ascorbic acid catabolic process"/>
    <property type="evidence" value="ECO:0007669"/>
    <property type="project" value="TreeGrafter"/>
</dbReference>
<dbReference type="InterPro" id="IPR013785">
    <property type="entry name" value="Aldolase_TIM"/>
</dbReference>
<reference evidence="8 9" key="1">
    <citation type="submission" date="2019-08" db="EMBL/GenBank/DDBJ databases">
        <title>In-depth cultivation of the pig gut microbiome towards novel bacterial diversity and tailored functional studies.</title>
        <authorList>
            <person name="Wylensek D."/>
            <person name="Hitch T.C.A."/>
            <person name="Clavel T."/>
        </authorList>
    </citation>
    <scope>NUCLEOTIDE SEQUENCE [LARGE SCALE GENOMIC DNA]</scope>
    <source>
        <strain evidence="8 9">Oil+RF-744-WCA-WT-13</strain>
    </source>
</reference>
<dbReference type="RefSeq" id="WP_154457656.1">
    <property type="nucleotide sequence ID" value="NZ_VUMV01000003.1"/>
</dbReference>
<dbReference type="InterPro" id="IPR017553">
    <property type="entry name" value="3-hexulose-6-phosphate_synth"/>
</dbReference>
<dbReference type="GO" id="GO:0006207">
    <property type="term" value="P:'de novo' pyrimidine nucleobase biosynthetic process"/>
    <property type="evidence" value="ECO:0007669"/>
    <property type="project" value="InterPro"/>
</dbReference>
<dbReference type="GO" id="GO:0019647">
    <property type="term" value="P:formaldehyde assimilation via ribulose monophosphate cycle"/>
    <property type="evidence" value="ECO:0007669"/>
    <property type="project" value="UniProtKB-UniPathway"/>
</dbReference>
<dbReference type="NCBIfam" id="TIGR03128">
    <property type="entry name" value="RuMP_HxlA"/>
    <property type="match status" value="1"/>
</dbReference>
<evidence type="ECO:0000259" key="7">
    <source>
        <dbReference type="SMART" id="SM00934"/>
    </source>
</evidence>